<dbReference type="EMBL" id="AAHACI010000028">
    <property type="protein sequence ID" value="EBT8541274.1"/>
    <property type="molecule type" value="Genomic_DNA"/>
</dbReference>
<accession>A0A5V3BHE3</accession>
<sequence length="150" mass="16839">MTTFTDEDKELIKEIRERIGSLDVRDNIERRAYEIALASLEAEAVMFCISGQNVDSEEHVSTSKAVVDAWVEEWNQVDRTPGEPLYKTVPLYHHPALPASVVPEGLVKAVRFYEQVKNENPPAETGAWKDAVDWVLKEACQAVNIGIKGE</sequence>
<protein>
    <recommendedName>
        <fullName evidence="2">Prophage protein</fullName>
    </recommendedName>
</protein>
<reference evidence="1" key="1">
    <citation type="submission" date="2018-07" db="EMBL/GenBank/DDBJ databases">
        <authorList>
            <consortium name="PulseNet: The National Subtyping Network for Foodborne Disease Surveillance"/>
            <person name="Tarr C.L."/>
            <person name="Trees E."/>
            <person name="Katz L.S."/>
            <person name="Carleton-Romer H.A."/>
            <person name="Stroika S."/>
            <person name="Kucerova Z."/>
            <person name="Roache K.F."/>
            <person name="Sabol A.L."/>
            <person name="Besser J."/>
            <person name="Gerner-Smidt P."/>
        </authorList>
    </citation>
    <scope>NUCLEOTIDE SEQUENCE</scope>
    <source>
        <strain evidence="1">PNUSAS023215</strain>
    </source>
</reference>
<dbReference type="AlphaFoldDB" id="A0A5V3BHE3"/>
<evidence type="ECO:0008006" key="2">
    <source>
        <dbReference type="Google" id="ProtNLM"/>
    </source>
</evidence>
<comment type="caution">
    <text evidence="1">The sequence shown here is derived from an EMBL/GenBank/DDBJ whole genome shotgun (WGS) entry which is preliminary data.</text>
</comment>
<gene>
    <name evidence="1" type="ORF">CP788_15385</name>
</gene>
<proteinExistence type="predicted"/>
<organism evidence="1">
    <name type="scientific">Salmonella enterica</name>
    <name type="common">Salmonella choleraesuis</name>
    <dbReference type="NCBI Taxonomy" id="28901"/>
    <lineage>
        <taxon>Bacteria</taxon>
        <taxon>Pseudomonadati</taxon>
        <taxon>Pseudomonadota</taxon>
        <taxon>Gammaproteobacteria</taxon>
        <taxon>Enterobacterales</taxon>
        <taxon>Enterobacteriaceae</taxon>
        <taxon>Salmonella</taxon>
    </lineage>
</organism>
<evidence type="ECO:0000313" key="1">
    <source>
        <dbReference type="EMBL" id="EBT8541274.1"/>
    </source>
</evidence>
<name>A0A5V3BHE3_SALER</name>